<comment type="similarity">
    <text evidence="5">Belongs to the glycosyl hydrolase.</text>
</comment>
<keyword evidence="4 5" id="KW-0326">Glycosidase</keyword>
<feature type="binding site" evidence="7">
    <location>
        <position position="523"/>
    </location>
    <ligand>
        <name>substrate</name>
    </ligand>
</feature>
<evidence type="ECO:0000256" key="4">
    <source>
        <dbReference type="ARBA" id="ARBA00023295"/>
    </source>
</evidence>
<name>A0A552V5P9_9FLAO</name>
<evidence type="ECO:0000256" key="6">
    <source>
        <dbReference type="PIRSR" id="PIRSR005536-1"/>
    </source>
</evidence>
<evidence type="ECO:0000313" key="11">
    <source>
        <dbReference type="EMBL" id="TRW25771.1"/>
    </source>
</evidence>
<gene>
    <name evidence="11" type="ORF">FMM05_05990</name>
</gene>
<feature type="binding site" evidence="7">
    <location>
        <position position="193"/>
    </location>
    <ligand>
        <name>substrate</name>
    </ligand>
</feature>
<organism evidence="11 12">
    <name type="scientific">Flavobacterium zepuense</name>
    <dbReference type="NCBI Taxonomy" id="2593302"/>
    <lineage>
        <taxon>Bacteria</taxon>
        <taxon>Pseudomonadati</taxon>
        <taxon>Bacteroidota</taxon>
        <taxon>Flavobacteriia</taxon>
        <taxon>Flavobacteriales</taxon>
        <taxon>Flavobacteriaceae</taxon>
        <taxon>Flavobacterium</taxon>
    </lineage>
</organism>
<proteinExistence type="inferred from homology"/>
<evidence type="ECO:0000259" key="10">
    <source>
        <dbReference type="Pfam" id="PF16875"/>
    </source>
</evidence>
<feature type="active site" description="Nucleophile" evidence="6">
    <location>
        <position position="476"/>
    </location>
</feature>
<dbReference type="EMBL" id="VJVZ01000003">
    <property type="protein sequence ID" value="TRW25771.1"/>
    <property type="molecule type" value="Genomic_DNA"/>
</dbReference>
<feature type="binding site" evidence="7">
    <location>
        <position position="440"/>
    </location>
    <ligand>
        <name>substrate</name>
    </ligand>
</feature>
<dbReference type="SUPFAM" id="SSF51445">
    <property type="entry name" value="(Trans)glycosidases"/>
    <property type="match status" value="1"/>
</dbReference>
<dbReference type="PRINTS" id="PR00743">
    <property type="entry name" value="GLHYDRLASE36"/>
</dbReference>
<dbReference type="RefSeq" id="WP_143372435.1">
    <property type="nucleotide sequence ID" value="NZ_VJVZ01000003.1"/>
</dbReference>
<evidence type="ECO:0000256" key="3">
    <source>
        <dbReference type="ARBA" id="ARBA00022801"/>
    </source>
</evidence>
<evidence type="ECO:0000313" key="12">
    <source>
        <dbReference type="Proteomes" id="UP000320643"/>
    </source>
</evidence>
<dbReference type="InterPro" id="IPR000111">
    <property type="entry name" value="Glyco_hydro_27/36_CS"/>
</dbReference>
<dbReference type="Pfam" id="PF02065">
    <property type="entry name" value="Melibiase"/>
    <property type="match status" value="1"/>
</dbReference>
<evidence type="ECO:0000256" key="1">
    <source>
        <dbReference type="ARBA" id="ARBA00001255"/>
    </source>
</evidence>
<feature type="domain" description="Glycosyl hydrolase family 36 C-terminal" evidence="9">
    <location>
        <begin position="640"/>
        <end position="726"/>
    </location>
</feature>
<keyword evidence="12" id="KW-1185">Reference proteome</keyword>
<dbReference type="Gene3D" id="2.70.98.60">
    <property type="entry name" value="alpha-galactosidase from lactobacil brevis"/>
    <property type="match status" value="1"/>
</dbReference>
<evidence type="ECO:0000256" key="7">
    <source>
        <dbReference type="PIRSR" id="PIRSR005536-2"/>
    </source>
</evidence>
<feature type="signal peptide" evidence="8">
    <location>
        <begin position="1"/>
        <end position="24"/>
    </location>
</feature>
<feature type="active site" description="Proton donor" evidence="6">
    <location>
        <position position="545"/>
    </location>
</feature>
<dbReference type="InterPro" id="IPR013780">
    <property type="entry name" value="Glyco_hydro_b"/>
</dbReference>
<dbReference type="PROSITE" id="PS00512">
    <property type="entry name" value="ALPHA_GALACTOSIDASE"/>
    <property type="match status" value="1"/>
</dbReference>
<dbReference type="OrthoDB" id="9758822at2"/>
<feature type="binding site" evidence="7">
    <location>
        <begin position="360"/>
        <end position="361"/>
    </location>
    <ligand>
        <name>substrate</name>
    </ligand>
</feature>
<dbReference type="Proteomes" id="UP000320643">
    <property type="component" value="Unassembled WGS sequence"/>
</dbReference>
<keyword evidence="3 5" id="KW-0378">Hydrolase</keyword>
<accession>A0A552V5P9</accession>
<evidence type="ECO:0000256" key="2">
    <source>
        <dbReference type="ARBA" id="ARBA00012755"/>
    </source>
</evidence>
<sequence length="730" mass="82461">MKKTGQWVITAALAFMAGITPLVAQQIIPVKTKNNALVLQVNAAKEVNTLYFGEKLANDSDYTKIPGQYHQGNDYTGIYNAAYTPSGSKNLLEPAITVTHVDGNTSLDLHYVTHKTTQAGEGVSQTDITLKDPVYPFEVHLFITAYFENDVIEQWTTIKHAEKGTVTLNKYASANLYIKGNNNFWLNHYHGEWAKEMQPEETRLTHGIKVLDSKLGTRANLFMPSVFMVSLEKPATEDEGKVLFAGLEWSGNFRTDLEIDPLNNLRIISGINNAAADYKLAKNEVFTTPKFWYTLSTKGKGFASRNLHDWARSYKILDGKGTRSTLLNNWEATYFDFDETKLKGLIADSKTLGVDLFLLDDGWFGNTHPRNDDTTSLGDWDVNKKKLPNGIATLVQTAKDNKVGFGIWIEPEMVSPASNLYKQHPDWVIKQPERPEHYFRNQLVLDLSNSKVQDFVFGVVDNLFTQNPQLAYIKWDCNAVIYNAYSKNLKANQSNLYTDYVNGLYKVLERIRTKYPKVPMMLCSGGGGRVDYAALKYFTEFWPSDNTDPLERVFMQWEYSYFYPALTLSAHVTDWGKQPIKYRTDVAMMGKLGFDIVVKHLSETDLAYCQQAIKNYSALGATIWQGTQYRLQSPWGNDAASVLYINKNGNEAVMFNYLVNSRYDAGSHNPIKLKGLQANQNYRVEEINVYPGKKPSVATETFSGDFLMQVGLNPNVNTTNTSVVLKLTKV</sequence>
<dbReference type="InterPro" id="IPR031704">
    <property type="entry name" value="Glyco_hydro_36_N"/>
</dbReference>
<dbReference type="GO" id="GO:0004557">
    <property type="term" value="F:alpha-galactosidase activity"/>
    <property type="evidence" value="ECO:0007669"/>
    <property type="project" value="UniProtKB-UniRule"/>
</dbReference>
<dbReference type="EC" id="3.2.1.22" evidence="2 5"/>
<dbReference type="InterPro" id="IPR038417">
    <property type="entry name" value="Alpga-gal_N_sf"/>
</dbReference>
<dbReference type="Pfam" id="PF16875">
    <property type="entry name" value="Glyco_hydro_36N"/>
    <property type="match status" value="1"/>
</dbReference>
<dbReference type="InterPro" id="IPR017853">
    <property type="entry name" value="GH"/>
</dbReference>
<reference evidence="11 12" key="1">
    <citation type="submission" date="2019-07" db="EMBL/GenBank/DDBJ databases">
        <title>Flavobacterium sp. nov., isolated from glacier ice.</title>
        <authorList>
            <person name="Liu Q."/>
            <person name="Xin Y.-H."/>
        </authorList>
    </citation>
    <scope>NUCLEOTIDE SEQUENCE [LARGE SCALE GENOMIC DNA]</scope>
    <source>
        <strain evidence="11 12">ZT4R6</strain>
    </source>
</reference>
<evidence type="ECO:0000256" key="8">
    <source>
        <dbReference type="SAM" id="SignalP"/>
    </source>
</evidence>
<evidence type="ECO:0000259" key="9">
    <source>
        <dbReference type="Pfam" id="PF16874"/>
    </source>
</evidence>
<feature type="binding site" evidence="7">
    <location>
        <begin position="474"/>
        <end position="478"/>
    </location>
    <ligand>
        <name>substrate</name>
    </ligand>
</feature>
<dbReference type="AlphaFoldDB" id="A0A552V5P9"/>
<dbReference type="InterPro" id="IPR013785">
    <property type="entry name" value="Aldolase_TIM"/>
</dbReference>
<dbReference type="Gene3D" id="3.20.20.70">
    <property type="entry name" value="Aldolase class I"/>
    <property type="match status" value="1"/>
</dbReference>
<keyword evidence="8" id="KW-0732">Signal</keyword>
<protein>
    <recommendedName>
        <fullName evidence="2 5">Alpha-galactosidase</fullName>
        <ecNumber evidence="2 5">3.2.1.22</ecNumber>
    </recommendedName>
</protein>
<dbReference type="GO" id="GO:0016052">
    <property type="term" value="P:carbohydrate catabolic process"/>
    <property type="evidence" value="ECO:0007669"/>
    <property type="project" value="InterPro"/>
</dbReference>
<comment type="caution">
    <text evidence="11">The sequence shown here is derived from an EMBL/GenBank/DDBJ whole genome shotgun (WGS) entry which is preliminary data.</text>
</comment>
<evidence type="ECO:0000256" key="5">
    <source>
        <dbReference type="PIRNR" id="PIRNR005536"/>
    </source>
</evidence>
<dbReference type="InterPro" id="IPR002252">
    <property type="entry name" value="Glyco_hydro_36"/>
</dbReference>
<feature type="binding site" evidence="7">
    <location>
        <position position="545"/>
    </location>
    <ligand>
        <name>substrate</name>
    </ligand>
</feature>
<dbReference type="InterPro" id="IPR031705">
    <property type="entry name" value="Glyco_hydro_36_C"/>
</dbReference>
<dbReference type="PIRSF" id="PIRSF005536">
    <property type="entry name" value="Agal"/>
    <property type="match status" value="1"/>
</dbReference>
<dbReference type="Gene3D" id="2.60.40.1180">
    <property type="entry name" value="Golgi alpha-mannosidase II"/>
    <property type="match status" value="1"/>
</dbReference>
<dbReference type="FunFam" id="3.20.20.70:FF:000118">
    <property type="entry name" value="Alpha-galactosidase"/>
    <property type="match status" value="1"/>
</dbReference>
<dbReference type="Pfam" id="PF16874">
    <property type="entry name" value="Glyco_hydro_36C"/>
    <property type="match status" value="1"/>
</dbReference>
<comment type="catalytic activity">
    <reaction evidence="1 5">
        <text>Hydrolysis of terminal, non-reducing alpha-D-galactose residues in alpha-D-galactosides, including galactose oligosaccharides, galactomannans and galactolipids.</text>
        <dbReference type="EC" id="3.2.1.22"/>
    </reaction>
</comment>
<feature type="domain" description="Glycosyl hydrolase family 36 N-terminal" evidence="10">
    <location>
        <begin position="47"/>
        <end position="281"/>
    </location>
</feature>
<dbReference type="CDD" id="cd14791">
    <property type="entry name" value="GH36"/>
    <property type="match status" value="1"/>
</dbReference>
<feature type="chain" id="PRO_5022168433" description="Alpha-galactosidase" evidence="8">
    <location>
        <begin position="25"/>
        <end position="730"/>
    </location>
</feature>